<dbReference type="Proteomes" id="UP000829685">
    <property type="component" value="Unassembled WGS sequence"/>
</dbReference>
<reference evidence="2" key="1">
    <citation type="submission" date="2021-03" db="EMBL/GenBank/DDBJ databases">
        <title>Revisited historic fungal species revealed as producer of novel bioactive compounds through whole genome sequencing and comparative genomics.</title>
        <authorList>
            <person name="Vignolle G.A."/>
            <person name="Hochenegger N."/>
            <person name="Mach R.L."/>
            <person name="Mach-Aigner A.R."/>
            <person name="Javad Rahimi M."/>
            <person name="Salim K.A."/>
            <person name="Chan C.M."/>
            <person name="Lim L.B.L."/>
            <person name="Cai F."/>
            <person name="Druzhinina I.S."/>
            <person name="U'Ren J.M."/>
            <person name="Derntl C."/>
        </authorList>
    </citation>
    <scope>NUCLEOTIDE SEQUENCE</scope>
    <source>
        <strain evidence="2">TUCIM 5799</strain>
    </source>
</reference>
<evidence type="ECO:0000313" key="2">
    <source>
        <dbReference type="EMBL" id="KAI1871644.1"/>
    </source>
</evidence>
<feature type="domain" description="Heterokaryon incompatibility" evidence="1">
    <location>
        <begin position="74"/>
        <end position="201"/>
    </location>
</feature>
<name>A0A9P9WMZ4_9PEZI</name>
<evidence type="ECO:0000313" key="3">
    <source>
        <dbReference type="Proteomes" id="UP000829685"/>
    </source>
</evidence>
<keyword evidence="3" id="KW-1185">Reference proteome</keyword>
<dbReference type="InterPro" id="IPR010730">
    <property type="entry name" value="HET"/>
</dbReference>
<sequence>MEWHDKSCTRLDLASFGDGTSCLSCGSFGPALDPVRPPIKQLSEIRILCILPGRFQEPVECEITTESLSSHPEYDAISYTWADESGNASASQTILVSGTPFQVTRNCEMALKRVRMQFSSRRVWIDAVCIDQENVDERGHQVGLMPRIYSRAKNVLSYIGEATPESRAITQALLRGQPASHGVWYDIVSRRYFTRLWILQEVALARKAVLVCGEDSVPWEVVRKETSHLRRSPILPPVFFFDYKIYSSPGQLLDLLVLAQSCSATDPRDKVFALLGLLPSGRIGDLEANYNLTVRQIYIQVALHLAEAVGWPRVLVHAGADRQGETVALPTWVPDWNWSKDRPRDRLQETEVPNAGWETVMYNEINNSISLKIIHIQGLRAPWRAWEPSLATLGTHYLCFPRKRKITEVVLQLYDSFCERQDQRCLWNGALLPFGYFVTQGMGLEMHEVKQGQHSLHGFYNYDINWVSQFSCLSITAAAQVFTMVTNNIEQLDILVNAIEAHLVEEDLETAMRNDEVEFDRDAYVPYIKLLTETLPPVGEELEGPWMRKFHSGELGRFENRMNGVVDVDSDSDHTPEPLIQNVSDALWRLLVRCFTMRETTIEII</sequence>
<protein>
    <recommendedName>
        <fullName evidence="1">Heterokaryon incompatibility domain-containing protein</fullName>
    </recommendedName>
</protein>
<dbReference type="EMBL" id="JAFIMR010000012">
    <property type="protein sequence ID" value="KAI1871644.1"/>
    <property type="molecule type" value="Genomic_DNA"/>
</dbReference>
<organism evidence="2 3">
    <name type="scientific">Neoarthrinium moseri</name>
    <dbReference type="NCBI Taxonomy" id="1658444"/>
    <lineage>
        <taxon>Eukaryota</taxon>
        <taxon>Fungi</taxon>
        <taxon>Dikarya</taxon>
        <taxon>Ascomycota</taxon>
        <taxon>Pezizomycotina</taxon>
        <taxon>Sordariomycetes</taxon>
        <taxon>Xylariomycetidae</taxon>
        <taxon>Amphisphaeriales</taxon>
        <taxon>Apiosporaceae</taxon>
        <taxon>Neoarthrinium</taxon>
    </lineage>
</organism>
<accession>A0A9P9WMZ4</accession>
<dbReference type="Pfam" id="PF06985">
    <property type="entry name" value="HET"/>
    <property type="match status" value="1"/>
</dbReference>
<proteinExistence type="predicted"/>
<dbReference type="AlphaFoldDB" id="A0A9P9WMZ4"/>
<dbReference type="PANTHER" id="PTHR24148">
    <property type="entry name" value="ANKYRIN REPEAT DOMAIN-CONTAINING PROTEIN 39 HOMOLOG-RELATED"/>
    <property type="match status" value="1"/>
</dbReference>
<comment type="caution">
    <text evidence="2">The sequence shown here is derived from an EMBL/GenBank/DDBJ whole genome shotgun (WGS) entry which is preliminary data.</text>
</comment>
<dbReference type="PANTHER" id="PTHR24148:SF73">
    <property type="entry name" value="HET DOMAIN PROTEIN (AFU_ORTHOLOGUE AFUA_8G01020)"/>
    <property type="match status" value="1"/>
</dbReference>
<evidence type="ECO:0000259" key="1">
    <source>
        <dbReference type="Pfam" id="PF06985"/>
    </source>
</evidence>
<gene>
    <name evidence="2" type="ORF">JX265_005630</name>
</gene>
<dbReference type="InterPro" id="IPR052895">
    <property type="entry name" value="HetReg/Transcr_Mod"/>
</dbReference>